<dbReference type="PANTHER" id="PTHR36849">
    <property type="entry name" value="CYTOPLASMIC PROTEIN-RELATED"/>
    <property type="match status" value="1"/>
</dbReference>
<reference evidence="1 2" key="1">
    <citation type="submission" date="2017-10" db="EMBL/GenBank/DDBJ databases">
        <title>Whole genome sequencing of Pseudoxanthomonas broegbernensis DSM 12573(T).</title>
        <authorList>
            <person name="Kumar S."/>
            <person name="Bansal K."/>
            <person name="Kaur A."/>
            <person name="Patil P."/>
            <person name="Sharma S."/>
            <person name="Patil P.B."/>
        </authorList>
    </citation>
    <scope>NUCLEOTIDE SEQUENCE [LARGE SCALE GENOMIC DNA]</scope>
    <source>
        <strain evidence="1 2">DSM 12573</strain>
    </source>
</reference>
<dbReference type="Proteomes" id="UP000462066">
    <property type="component" value="Unassembled WGS sequence"/>
</dbReference>
<gene>
    <name evidence="1" type="ORF">B1992_05590</name>
</gene>
<dbReference type="AlphaFoldDB" id="A0A7V8GN41"/>
<accession>A0A7V8GN41</accession>
<keyword evidence="2" id="KW-1185">Reference proteome</keyword>
<dbReference type="EMBL" id="MWIP01000004">
    <property type="protein sequence ID" value="KAF1686866.1"/>
    <property type="molecule type" value="Genomic_DNA"/>
</dbReference>
<dbReference type="InterPro" id="IPR052552">
    <property type="entry name" value="YeaO-like"/>
</dbReference>
<evidence type="ECO:0000313" key="1">
    <source>
        <dbReference type="EMBL" id="KAF1686866.1"/>
    </source>
</evidence>
<sequence>MARRRHAIHLKRAYAAAAPEDGQRLLIDALWPRGVSKEALQAEAWLKGLAPSTALRTWFGHDPARWEAFRERYFAELEANPQAVAELRAYLDRGAVTLLYGARDETHNNAVALRQWLQSKPASGRR</sequence>
<dbReference type="RefSeq" id="WP_162310491.1">
    <property type="nucleotide sequence ID" value="NZ_JACHGU010000004.1"/>
</dbReference>
<organism evidence="1 2">
    <name type="scientific">Pseudoxanthomonas broegbernensis</name>
    <dbReference type="NCBI Taxonomy" id="83619"/>
    <lineage>
        <taxon>Bacteria</taxon>
        <taxon>Pseudomonadati</taxon>
        <taxon>Pseudomonadota</taxon>
        <taxon>Gammaproteobacteria</taxon>
        <taxon>Lysobacterales</taxon>
        <taxon>Lysobacteraceae</taxon>
        <taxon>Pseudoxanthomonas</taxon>
    </lineage>
</organism>
<proteinExistence type="predicted"/>
<dbReference type="PANTHER" id="PTHR36849:SF1">
    <property type="entry name" value="CYTOPLASMIC PROTEIN"/>
    <property type="match status" value="1"/>
</dbReference>
<evidence type="ECO:0008006" key="3">
    <source>
        <dbReference type="Google" id="ProtNLM"/>
    </source>
</evidence>
<protein>
    <recommendedName>
        <fullName evidence="3">DUF488 domain-containing protein</fullName>
    </recommendedName>
</protein>
<evidence type="ECO:0000313" key="2">
    <source>
        <dbReference type="Proteomes" id="UP000462066"/>
    </source>
</evidence>
<name>A0A7V8GN41_9GAMM</name>
<dbReference type="Pfam" id="PF22752">
    <property type="entry name" value="DUF488-N3i"/>
    <property type="match status" value="1"/>
</dbReference>
<comment type="caution">
    <text evidence="1">The sequence shown here is derived from an EMBL/GenBank/DDBJ whole genome shotgun (WGS) entry which is preliminary data.</text>
</comment>